<evidence type="ECO:0008006" key="4">
    <source>
        <dbReference type="Google" id="ProtNLM"/>
    </source>
</evidence>
<feature type="chain" id="PRO_5018790148" description="Secreted protein" evidence="1">
    <location>
        <begin position="25"/>
        <end position="339"/>
    </location>
</feature>
<organism evidence="2 3">
    <name type="scientific">Dyella dinghuensis</name>
    <dbReference type="NCBI Taxonomy" id="1920169"/>
    <lineage>
        <taxon>Bacteria</taxon>
        <taxon>Pseudomonadati</taxon>
        <taxon>Pseudomonadota</taxon>
        <taxon>Gammaproteobacteria</taxon>
        <taxon>Lysobacterales</taxon>
        <taxon>Rhodanobacteraceae</taxon>
        <taxon>Dyella</taxon>
    </lineage>
</organism>
<dbReference type="OrthoDB" id="574668at2"/>
<comment type="caution">
    <text evidence="2">The sequence shown here is derived from an EMBL/GenBank/DDBJ whole genome shotgun (WGS) entry which is preliminary data.</text>
</comment>
<dbReference type="AlphaFoldDB" id="A0A3S0PHX4"/>
<dbReference type="RefSeq" id="WP_126671840.1">
    <property type="nucleotide sequence ID" value="NZ_RYZR01000001.1"/>
</dbReference>
<sequence>MQAKFKFALLAGLVSAAFVPAVFATDDGIVEQMAKASWRQDVAQIATPAQGCFHASYPSVLWEPVACHQLHPRVHTVPRQIVFGQEQTVGNGNDYTLNTTSNISKAVGSFPTYSGVTSEKSVGVAAYGDGGILGSNEYSLQMNTSFNNTSAACDGGAAGCVVWQQFIYATDYDVNGEGSVFIQNWLIGWGNGTCPSGFGSDGQGDCYGNSNSTQLADISPKSLGSVTLTGTATTGGNDTSVVTYDGDAYSTSQSDSTLDIASVWNQVEYNVVGDAGGSEAKFNTSGVNIKVNIAVNDGSTSAPTCEADTGTTGESNNLTLGSCTTASGSTPSISFTESN</sequence>
<feature type="signal peptide" evidence="1">
    <location>
        <begin position="1"/>
        <end position="24"/>
    </location>
</feature>
<evidence type="ECO:0000313" key="2">
    <source>
        <dbReference type="EMBL" id="RUL67129.1"/>
    </source>
</evidence>
<dbReference type="Proteomes" id="UP000267077">
    <property type="component" value="Unassembled WGS sequence"/>
</dbReference>
<proteinExistence type="predicted"/>
<keyword evidence="1" id="KW-0732">Signal</keyword>
<protein>
    <recommendedName>
        <fullName evidence="4">Secreted protein</fullName>
    </recommendedName>
</protein>
<dbReference type="EMBL" id="RYZR01000001">
    <property type="protein sequence ID" value="RUL67129.1"/>
    <property type="molecule type" value="Genomic_DNA"/>
</dbReference>
<name>A0A3S0PHX4_9GAMM</name>
<gene>
    <name evidence="2" type="ORF">EKH79_00540</name>
</gene>
<accession>A0A3S0PHX4</accession>
<evidence type="ECO:0000256" key="1">
    <source>
        <dbReference type="SAM" id="SignalP"/>
    </source>
</evidence>
<keyword evidence="3" id="KW-1185">Reference proteome</keyword>
<evidence type="ECO:0000313" key="3">
    <source>
        <dbReference type="Proteomes" id="UP000267077"/>
    </source>
</evidence>
<reference evidence="2 3" key="1">
    <citation type="submission" date="2018-12" db="EMBL/GenBank/DDBJ databases">
        <title>Dyella dinghuensis sp. nov. DHOA06 and Dyella choica sp. nov. 4M-K27, isolated from forest soil.</title>
        <authorList>
            <person name="Qiu L.-H."/>
            <person name="Gao Z.-H."/>
        </authorList>
    </citation>
    <scope>NUCLEOTIDE SEQUENCE [LARGE SCALE GENOMIC DNA]</scope>
    <source>
        <strain evidence="2 3">DHOA06</strain>
    </source>
</reference>